<name>A0ACC4E9F9_PURLI</name>
<reference evidence="1" key="1">
    <citation type="submission" date="2024-12" db="EMBL/GenBank/DDBJ databases">
        <title>Comparative genomics and development of molecular markers within Purpureocillium lilacinum and among Purpureocillium species.</title>
        <authorList>
            <person name="Yeh Z.-Y."/>
            <person name="Ni N.-T."/>
            <person name="Lo P.-H."/>
            <person name="Mushyakhwo K."/>
            <person name="Lin C.-F."/>
            <person name="Nai Y.-S."/>
        </authorList>
    </citation>
    <scope>NUCLEOTIDE SEQUENCE</scope>
    <source>
        <strain evidence="1">NCHU-NPUST-175</strain>
    </source>
</reference>
<evidence type="ECO:0000313" key="1">
    <source>
        <dbReference type="EMBL" id="KAL3964809.1"/>
    </source>
</evidence>
<proteinExistence type="predicted"/>
<keyword evidence="2" id="KW-1185">Reference proteome</keyword>
<comment type="caution">
    <text evidence="1">The sequence shown here is derived from an EMBL/GenBank/DDBJ whole genome shotgun (WGS) entry which is preliminary data.</text>
</comment>
<dbReference type="EMBL" id="JBGNUJ010000002">
    <property type="protein sequence ID" value="KAL3964809.1"/>
    <property type="molecule type" value="Genomic_DNA"/>
</dbReference>
<sequence length="657" mass="69704">MSPVTRRRSARLASSVAKVPCSPPLAAATAANGSVLTCCVQAKATPELSSVAEREETPVRNASKALDNVLSPTPTARRTPATPVSSTLKPPHDEMHPSKAHPTTSKPDIALHLGFSDIASSRGARTDRHAVQDQWGARMMEEIRNKAAKIKESLVAKREAEADPSNVHGRVIAQPKGKSGRFSAAHMAEFKKMDSIEGHASAWRAQNGRFTPIKSSLKRSPSKAELDGTPVGQNSAVKASASKARPDATPQRPKLSLKRTSTAANLDNDTPRRVVRKDASSAAAPEKPVSLARDGYASSAKRLKKRQEDDASSVRPVSRGNNTTGLAKSYSGLARLMSPTKASLAQSATPVKPTISLVPSGANTDIPRLTKSVSTTSIGSVSRTADLKRRIISPTRFQKPAALGSLTPGPTRIDKELPPIPLTTPRRKLTKRVAFTPDTAKAAISEDSPSPKKVTFSAGRAPLRALDAEYPELDEHTTLSKSSNGLYPDLSPLKRLIQPQSADGKARTASVPGKFTFRSDHTIKFGDSSANGFGASPGQASIRHLLPGTAHGIANKKRHRASSDEEDAENEAAERAAKKRKHETVPEGQALLAPRLVGASAASSAKKRLLGRTPTKTPSRAPAVTPSRTPASATPSKRGAVLSLSRLNMLARPKNRG</sequence>
<gene>
    <name evidence="1" type="ORF">ACCO45_001813</name>
</gene>
<dbReference type="Proteomes" id="UP001638806">
    <property type="component" value="Unassembled WGS sequence"/>
</dbReference>
<organism evidence="1 2">
    <name type="scientific">Purpureocillium lilacinum</name>
    <name type="common">Paecilomyces lilacinus</name>
    <dbReference type="NCBI Taxonomy" id="33203"/>
    <lineage>
        <taxon>Eukaryota</taxon>
        <taxon>Fungi</taxon>
        <taxon>Dikarya</taxon>
        <taxon>Ascomycota</taxon>
        <taxon>Pezizomycotina</taxon>
        <taxon>Sordariomycetes</taxon>
        <taxon>Hypocreomycetidae</taxon>
        <taxon>Hypocreales</taxon>
        <taxon>Ophiocordycipitaceae</taxon>
        <taxon>Purpureocillium</taxon>
    </lineage>
</organism>
<protein>
    <submittedName>
        <fullName evidence="1">Uncharacterized protein</fullName>
    </submittedName>
</protein>
<evidence type="ECO:0000313" key="2">
    <source>
        <dbReference type="Proteomes" id="UP001638806"/>
    </source>
</evidence>
<accession>A0ACC4E9F9</accession>